<dbReference type="PRINTS" id="PR00133">
    <property type="entry name" value="GLHYDRLASE3"/>
</dbReference>
<dbReference type="InterPro" id="IPR017853">
    <property type="entry name" value="GH"/>
</dbReference>
<gene>
    <name evidence="7" type="ORF">QVZ41_05520</name>
</gene>
<feature type="domain" description="Fibronectin type III-like" evidence="6">
    <location>
        <begin position="668"/>
        <end position="739"/>
    </location>
</feature>
<sequence length="777" mass="86617">MKFLHKKKQFFALLLLLFVKSLYAQQTSEILLSKLSLEEKERIVIGSEMEIPWSEGGDTGVGEVGGNVPGAAGKSLANERLNLPVVIFADGPAGVRINPHRASVPDKTFYATAFPVASLLASTFNTELMRQVGKAFAHEAKEYGVDILLAPALNIHRNPLGGRNFEYYSEDPLLSGKMASAFTNGVQSLGIGVSVKHYAVNNQETNRSRINAIVDERALREIYLKGFEITVKESKPWTVMSAYNKVNGVYASESYDLLTTILREEWGFKGFVMTDWFAGENVPQQLKAGNDLLMPGTPNHKNMIVNAVKKGLLTEKELDRNVKSILDIYQKTPSFLGYKPSGTPDLKASQKIAKETATEGMVLLKNDENTLPLTINKSQKLALFGVASYETIAVGTGSGNVNMAYSTSLLEGLEKKNLFIDNSVKEGYVEYIEKTKAALPPKAWSFGPDKILPEKKWTSEELDVIAQKTSMGIFTVNRTSGEFYDRQQGYDFYLSKEEQTLLKKISEAYHKHHKKMVVVLNIGGVIETNSWKKDADAILLMWQGGQEGGNAVADILVGERNPSGKLPMTFPIQYMDHYSSINFPGKELVDNPYPSGTVGVKSEVIYEEGIYVGYRYFNTFNVPVSYPFGFGLSYTDFEISKGDFKTTKDGKLELSCWVKNIGNKAGKEVVQFYISSPEVELEKPTKELRAFVKTKQLKPGEKQEVKVILNATDYASFSPKRSAWILESGIYNIEVGNSIDHIFFKETFKRNELLEVLKTTKSLVPKREISVLTKKSK</sequence>
<evidence type="ECO:0000313" key="8">
    <source>
        <dbReference type="Proteomes" id="UP001168642"/>
    </source>
</evidence>
<feature type="chain" id="PRO_5045841845" evidence="5">
    <location>
        <begin position="25"/>
        <end position="777"/>
    </location>
</feature>
<dbReference type="InterPro" id="IPR050288">
    <property type="entry name" value="Cellulose_deg_GH3"/>
</dbReference>
<dbReference type="Gene3D" id="3.20.20.300">
    <property type="entry name" value="Glycoside hydrolase, family 3, N-terminal domain"/>
    <property type="match status" value="1"/>
</dbReference>
<reference evidence="7" key="1">
    <citation type="submission" date="2023-07" db="EMBL/GenBank/DDBJ databases">
        <title>Wenyingzhuangia sp. chi5 genome sequencing and assembly.</title>
        <authorList>
            <person name="Park S."/>
        </authorList>
    </citation>
    <scope>NUCLEOTIDE SEQUENCE</scope>
    <source>
        <strain evidence="7">Chi5</strain>
    </source>
</reference>
<dbReference type="PANTHER" id="PTHR42715:SF10">
    <property type="entry name" value="BETA-GLUCOSIDASE"/>
    <property type="match status" value="1"/>
</dbReference>
<dbReference type="Pfam" id="PF01915">
    <property type="entry name" value="Glyco_hydro_3_C"/>
    <property type="match status" value="1"/>
</dbReference>
<dbReference type="EMBL" id="JAUMIT010000002">
    <property type="protein sequence ID" value="MDO3694304.1"/>
    <property type="molecule type" value="Genomic_DNA"/>
</dbReference>
<comment type="similarity">
    <text evidence="1 4">Belongs to the glycosyl hydrolase 3 family.</text>
</comment>
<dbReference type="Gene3D" id="2.60.40.10">
    <property type="entry name" value="Immunoglobulins"/>
    <property type="match status" value="1"/>
</dbReference>
<name>A0ABT8VQR2_9FLAO</name>
<dbReference type="Gene3D" id="3.40.50.1700">
    <property type="entry name" value="Glycoside hydrolase family 3 C-terminal domain"/>
    <property type="match status" value="1"/>
</dbReference>
<dbReference type="InterPro" id="IPR036962">
    <property type="entry name" value="Glyco_hydro_3_N_sf"/>
</dbReference>
<dbReference type="SMART" id="SM01217">
    <property type="entry name" value="Fn3_like"/>
    <property type="match status" value="1"/>
</dbReference>
<keyword evidence="3" id="KW-0119">Carbohydrate metabolism</keyword>
<dbReference type="InterPro" id="IPR019800">
    <property type="entry name" value="Glyco_hydro_3_AS"/>
</dbReference>
<dbReference type="Pfam" id="PF00933">
    <property type="entry name" value="Glyco_hydro_3"/>
    <property type="match status" value="1"/>
</dbReference>
<dbReference type="InterPro" id="IPR026891">
    <property type="entry name" value="Fn3-like"/>
</dbReference>
<feature type="signal peptide" evidence="5">
    <location>
        <begin position="1"/>
        <end position="24"/>
    </location>
</feature>
<dbReference type="InterPro" id="IPR001764">
    <property type="entry name" value="Glyco_hydro_3_N"/>
</dbReference>
<dbReference type="SUPFAM" id="SSF52279">
    <property type="entry name" value="Beta-D-glucan exohydrolase, C-terminal domain"/>
    <property type="match status" value="1"/>
</dbReference>
<protein>
    <submittedName>
        <fullName evidence="7">Beta-glucosidase</fullName>
    </submittedName>
</protein>
<dbReference type="PROSITE" id="PS00775">
    <property type="entry name" value="GLYCOSYL_HYDROL_F3"/>
    <property type="match status" value="1"/>
</dbReference>
<evidence type="ECO:0000313" key="7">
    <source>
        <dbReference type="EMBL" id="MDO3694304.1"/>
    </source>
</evidence>
<dbReference type="PANTHER" id="PTHR42715">
    <property type="entry name" value="BETA-GLUCOSIDASE"/>
    <property type="match status" value="1"/>
</dbReference>
<organism evidence="7 8">
    <name type="scientific">Wenyingzhuangia gilva</name>
    <dbReference type="NCBI Taxonomy" id="3057677"/>
    <lineage>
        <taxon>Bacteria</taxon>
        <taxon>Pseudomonadati</taxon>
        <taxon>Bacteroidota</taxon>
        <taxon>Flavobacteriia</taxon>
        <taxon>Flavobacteriales</taxon>
        <taxon>Flavobacteriaceae</taxon>
        <taxon>Wenyingzhuangia</taxon>
    </lineage>
</organism>
<dbReference type="InterPro" id="IPR013783">
    <property type="entry name" value="Ig-like_fold"/>
</dbReference>
<dbReference type="InterPro" id="IPR036881">
    <property type="entry name" value="Glyco_hydro_3_C_sf"/>
</dbReference>
<dbReference type="SUPFAM" id="SSF51445">
    <property type="entry name" value="(Trans)glycosidases"/>
    <property type="match status" value="1"/>
</dbReference>
<keyword evidence="2 4" id="KW-0378">Hydrolase</keyword>
<keyword evidence="5" id="KW-0732">Signal</keyword>
<evidence type="ECO:0000256" key="2">
    <source>
        <dbReference type="ARBA" id="ARBA00022801"/>
    </source>
</evidence>
<evidence type="ECO:0000256" key="5">
    <source>
        <dbReference type="SAM" id="SignalP"/>
    </source>
</evidence>
<evidence type="ECO:0000259" key="6">
    <source>
        <dbReference type="SMART" id="SM01217"/>
    </source>
</evidence>
<comment type="caution">
    <text evidence="7">The sequence shown here is derived from an EMBL/GenBank/DDBJ whole genome shotgun (WGS) entry which is preliminary data.</text>
</comment>
<dbReference type="InterPro" id="IPR002772">
    <property type="entry name" value="Glyco_hydro_3_C"/>
</dbReference>
<dbReference type="Pfam" id="PF14310">
    <property type="entry name" value="Fn3-like"/>
    <property type="match status" value="1"/>
</dbReference>
<dbReference type="Proteomes" id="UP001168642">
    <property type="component" value="Unassembled WGS sequence"/>
</dbReference>
<keyword evidence="4" id="KW-0326">Glycosidase</keyword>
<evidence type="ECO:0000256" key="4">
    <source>
        <dbReference type="RuleBase" id="RU361161"/>
    </source>
</evidence>
<dbReference type="RefSeq" id="WP_302883559.1">
    <property type="nucleotide sequence ID" value="NZ_JAUMIT010000002.1"/>
</dbReference>
<accession>A0ABT8VQR2</accession>
<keyword evidence="8" id="KW-1185">Reference proteome</keyword>
<evidence type="ECO:0000256" key="1">
    <source>
        <dbReference type="ARBA" id="ARBA00005336"/>
    </source>
</evidence>
<proteinExistence type="inferred from homology"/>
<evidence type="ECO:0000256" key="3">
    <source>
        <dbReference type="ARBA" id="ARBA00023277"/>
    </source>
</evidence>